<dbReference type="Pfam" id="PF03564">
    <property type="entry name" value="DUF1759"/>
    <property type="match status" value="1"/>
</dbReference>
<protein>
    <recommendedName>
        <fullName evidence="4">Peptidase aspartic putative domain-containing protein</fullName>
    </recommendedName>
</protein>
<dbReference type="Gene3D" id="3.30.70.270">
    <property type="match status" value="1"/>
</dbReference>
<dbReference type="Pfam" id="PF05380">
    <property type="entry name" value="Peptidase_A17"/>
    <property type="match status" value="1"/>
</dbReference>
<dbReference type="RefSeq" id="XP_062713659.1">
    <property type="nucleotide sequence ID" value="XM_062857675.1"/>
</dbReference>
<keyword evidence="3" id="KW-1185">Reference proteome</keyword>
<dbReference type="Gene3D" id="3.10.10.10">
    <property type="entry name" value="HIV Type 1 Reverse Transcriptase, subunit A, domain 1"/>
    <property type="match status" value="1"/>
</dbReference>
<dbReference type="InterPro" id="IPR008042">
    <property type="entry name" value="Retrotrans_Pao"/>
</dbReference>
<feature type="region of interest" description="Disordered" evidence="1">
    <location>
        <begin position="1"/>
        <end position="21"/>
    </location>
</feature>
<evidence type="ECO:0000256" key="1">
    <source>
        <dbReference type="SAM" id="MobiDB-lite"/>
    </source>
</evidence>
<dbReference type="PANTHER" id="PTHR47331">
    <property type="entry name" value="PHD-TYPE DOMAIN-CONTAINING PROTEIN"/>
    <property type="match status" value="1"/>
</dbReference>
<organism evidence="2 3">
    <name type="scientific">Aedes albopictus</name>
    <name type="common">Asian tiger mosquito</name>
    <name type="synonym">Stegomyia albopicta</name>
    <dbReference type="NCBI Taxonomy" id="7160"/>
    <lineage>
        <taxon>Eukaryota</taxon>
        <taxon>Metazoa</taxon>
        <taxon>Ecdysozoa</taxon>
        <taxon>Arthropoda</taxon>
        <taxon>Hexapoda</taxon>
        <taxon>Insecta</taxon>
        <taxon>Pterygota</taxon>
        <taxon>Neoptera</taxon>
        <taxon>Endopterygota</taxon>
        <taxon>Diptera</taxon>
        <taxon>Nematocera</taxon>
        <taxon>Culicoidea</taxon>
        <taxon>Culicidae</taxon>
        <taxon>Culicinae</taxon>
        <taxon>Aedini</taxon>
        <taxon>Aedes</taxon>
        <taxon>Stegomyia</taxon>
    </lineage>
</organism>
<dbReference type="EnsemblMetazoa" id="AALFPA23_010757.R15113">
    <property type="protein sequence ID" value="AALFPA23_010757.P15113"/>
    <property type="gene ID" value="AALFPA23_010757"/>
</dbReference>
<name>A0ABM1YNJ6_AEDAL</name>
<reference evidence="2" key="2">
    <citation type="submission" date="2025-05" db="UniProtKB">
        <authorList>
            <consortium name="EnsemblMetazoa"/>
        </authorList>
    </citation>
    <scope>IDENTIFICATION</scope>
    <source>
        <strain evidence="2">Foshan</strain>
    </source>
</reference>
<dbReference type="SUPFAM" id="SSF56672">
    <property type="entry name" value="DNA/RNA polymerases"/>
    <property type="match status" value="1"/>
</dbReference>
<dbReference type="InterPro" id="IPR043128">
    <property type="entry name" value="Rev_trsase/Diguanyl_cyclase"/>
</dbReference>
<accession>A0ABM1YNJ6</accession>
<dbReference type="InterPro" id="IPR043502">
    <property type="entry name" value="DNA/RNA_pol_sf"/>
</dbReference>
<dbReference type="PANTHER" id="PTHR47331:SF5">
    <property type="entry name" value="RIBONUCLEASE H"/>
    <property type="match status" value="1"/>
</dbReference>
<evidence type="ECO:0000313" key="2">
    <source>
        <dbReference type="EnsemblMetazoa" id="AALFPA23_010757.P15113"/>
    </source>
</evidence>
<proteinExistence type="predicted"/>
<dbReference type="InterPro" id="IPR005312">
    <property type="entry name" value="DUF1759"/>
</dbReference>
<evidence type="ECO:0008006" key="4">
    <source>
        <dbReference type="Google" id="ProtNLM"/>
    </source>
</evidence>
<reference evidence="3" key="1">
    <citation type="journal article" date="2015" name="Proc. Natl. Acad. Sci. U.S.A.">
        <title>Genome sequence of the Asian Tiger mosquito, Aedes albopictus, reveals insights into its biology, genetics, and evolution.</title>
        <authorList>
            <person name="Chen X.G."/>
            <person name="Jiang X."/>
            <person name="Gu J."/>
            <person name="Xu M."/>
            <person name="Wu Y."/>
            <person name="Deng Y."/>
            <person name="Zhang C."/>
            <person name="Bonizzoni M."/>
            <person name="Dermauw W."/>
            <person name="Vontas J."/>
            <person name="Armbruster P."/>
            <person name="Huang X."/>
            <person name="Yang Y."/>
            <person name="Zhang H."/>
            <person name="He W."/>
            <person name="Peng H."/>
            <person name="Liu Y."/>
            <person name="Wu K."/>
            <person name="Chen J."/>
            <person name="Lirakis M."/>
            <person name="Topalis P."/>
            <person name="Van Leeuwen T."/>
            <person name="Hall A.B."/>
            <person name="Jiang X."/>
            <person name="Thorpe C."/>
            <person name="Mueller R.L."/>
            <person name="Sun C."/>
            <person name="Waterhouse R.M."/>
            <person name="Yan G."/>
            <person name="Tu Z.J."/>
            <person name="Fang X."/>
            <person name="James A.A."/>
        </authorList>
    </citation>
    <scope>NUCLEOTIDE SEQUENCE [LARGE SCALE GENOMIC DNA]</scope>
    <source>
        <strain evidence="3">Foshan</strain>
    </source>
</reference>
<sequence>MPSLRQPSTTAAYGNYQPGINTGESARLQSTSFQHNHQPRLSELSNTGPSPVQLAARQVMSRDLPKFSGDPEDWPIFLSAFQNTTQACGYSDAENLARLQRCLDGSALAAVKSRLLLPESVPFVISTLQRLFGRPEILIHSLLNKLREVPAPKADNLKTVIEFGLPVQDLVDHMQLSRLNDHLQNPMLLHELVEKLPATYKMQWSTFKRTSPVVNLSTFGSFMSELVNTASDVTLPDLSVPKSSKSAGTRNRSKLYTHTEDTPVNEELVGHHLSEQSVPKKCFYCSSACHEIQDCTLFKALDMDARWKAMRQNGLCRMCLVPHRRWPCRSAKECGIAGCRLRHHTLLHTSEIDRSSRRTGTDSSAPDNESVVHQNLHHGFPSTLFRYLPVIIKGMDETLVYTYAFLDDGSSSTLMEAAIATKLGVDGPADSLWLSWTGNVSREEKYSQRVSIEIAGQDGGNRFRLNNVRTVQKLNLPSQTLQYEDLRSMYPHLRGLPVQSYSRANPGIIIGMEHARLLATLKIREGKANDPVAAKTRLGWCIFGKQCGENQSVELLNHHSEMKNRELHEQMKTFFGIEEASITVKPEAEVDKRAKQIMVDTTRRVGKAFETGLIWKYDNISFPDSYNMAEKRLVQLEKRLSRNPALKEKVHEQIVEYEKKGYTHRLTEDERRSSDSSRVWYLPLGVVQNPKKPHKVRLIWDAAARVGGTSFNDMLLKGPDLLTLLTAILLRFRQRNIALCGDIREMFHQIFIRNADKQAQRFLWRSSSDSSPQIFVMDVATFGATCSPSSAQFVKNVNAKEFASEYPDAADAIINSHYVDDYLDSVDTVDQAVQRWNEVKYVHSQAGFEIRNFISNSADVLRRVGVTGGPESKSLNLDQTEQKERVLGMVWKPVTDEFTFESTLQSDIAKPITEQTIPTKRQVLRTIMSLFDPLGLIAHFVVQGKILMQDIWRSGTDWDEPIAENLQAQWSKWSRTFTDLNNVQVPRCFFSNASQKALRNTQIHVFVDASAEAYACVAYLRIVDYAVPRCALAVTYSFRAVISDRRRTVTKRVRLAHRITT</sequence>
<dbReference type="GeneID" id="109432815"/>
<dbReference type="Proteomes" id="UP000069940">
    <property type="component" value="Unassembled WGS sequence"/>
</dbReference>
<evidence type="ECO:0000313" key="3">
    <source>
        <dbReference type="Proteomes" id="UP000069940"/>
    </source>
</evidence>